<name>A0ABM2ZT30_GOSHI</name>
<dbReference type="RefSeq" id="XP_040945796.1">
    <property type="nucleotide sequence ID" value="XM_041089862.1"/>
</dbReference>
<accession>A0ABM2ZT30</accession>
<dbReference type="Proteomes" id="UP000818029">
    <property type="component" value="Chromosome D03"/>
</dbReference>
<organism evidence="1 2">
    <name type="scientific">Gossypium hirsutum</name>
    <name type="common">Upland cotton</name>
    <name type="synonym">Gossypium mexicanum</name>
    <dbReference type="NCBI Taxonomy" id="3635"/>
    <lineage>
        <taxon>Eukaryota</taxon>
        <taxon>Viridiplantae</taxon>
        <taxon>Streptophyta</taxon>
        <taxon>Embryophyta</taxon>
        <taxon>Tracheophyta</taxon>
        <taxon>Spermatophyta</taxon>
        <taxon>Magnoliopsida</taxon>
        <taxon>eudicotyledons</taxon>
        <taxon>Gunneridae</taxon>
        <taxon>Pentapetalae</taxon>
        <taxon>rosids</taxon>
        <taxon>malvids</taxon>
        <taxon>Malvales</taxon>
        <taxon>Malvaceae</taxon>
        <taxon>Malvoideae</taxon>
        <taxon>Gossypium</taxon>
    </lineage>
</organism>
<gene>
    <name evidence="2" type="primary">LOC121215398</name>
</gene>
<evidence type="ECO:0000313" key="2">
    <source>
        <dbReference type="RefSeq" id="XP_040945796.1"/>
    </source>
</evidence>
<reference evidence="1" key="1">
    <citation type="journal article" date="2020" name="Nat. Genet.">
        <title>Genomic diversifications of five Gossypium allopolyploid species and their impact on cotton improvement.</title>
        <authorList>
            <person name="Chen Z.J."/>
            <person name="Sreedasyam A."/>
            <person name="Ando A."/>
            <person name="Song Q."/>
            <person name="De Santiago L.M."/>
            <person name="Hulse-Kemp A.M."/>
            <person name="Ding M."/>
            <person name="Ye W."/>
            <person name="Kirkbride R.C."/>
            <person name="Jenkins J."/>
            <person name="Plott C."/>
            <person name="Lovell J."/>
            <person name="Lin Y.M."/>
            <person name="Vaughn R."/>
            <person name="Liu B."/>
            <person name="Simpson S."/>
            <person name="Scheffler B.E."/>
            <person name="Wen L."/>
            <person name="Saski C.A."/>
            <person name="Grover C.E."/>
            <person name="Hu G."/>
            <person name="Conover J.L."/>
            <person name="Carlson J.W."/>
            <person name="Shu S."/>
            <person name="Boston L.B."/>
            <person name="Williams M."/>
            <person name="Peterson D.G."/>
            <person name="McGee K."/>
            <person name="Jones D.C."/>
            <person name="Wendel J.F."/>
            <person name="Stelly D.M."/>
            <person name="Grimwood J."/>
            <person name="Schmutz J."/>
        </authorList>
    </citation>
    <scope>NUCLEOTIDE SEQUENCE [LARGE SCALE GENOMIC DNA]</scope>
    <source>
        <strain evidence="1">cv. TM-1</strain>
    </source>
</reference>
<dbReference type="GeneID" id="121215398"/>
<reference evidence="2" key="2">
    <citation type="submission" date="2025-08" db="UniProtKB">
        <authorList>
            <consortium name="RefSeq"/>
        </authorList>
    </citation>
    <scope>IDENTIFICATION</scope>
</reference>
<proteinExistence type="predicted"/>
<protein>
    <submittedName>
        <fullName evidence="2">Secreted RxLR effector protein 161-like</fullName>
    </submittedName>
</protein>
<dbReference type="PANTHER" id="PTHR11439:SF496">
    <property type="entry name" value="RNA-DIRECTED DNA POLYMERASE"/>
    <property type="match status" value="1"/>
</dbReference>
<evidence type="ECO:0000313" key="1">
    <source>
        <dbReference type="Proteomes" id="UP000818029"/>
    </source>
</evidence>
<dbReference type="PANTHER" id="PTHR11439">
    <property type="entry name" value="GAG-POL-RELATED RETROTRANSPOSON"/>
    <property type="match status" value="1"/>
</dbReference>
<keyword evidence="1" id="KW-1185">Reference proteome</keyword>
<sequence length="151" mass="17542">MISLWKEMRPSTPQEREYMCKIPYTLAIGSIIYVMLYTRLDVSYALSITSQYQVDPGEGHWVAIKNILKYLRRTKDTFLIYRGEEKLSVNDYTDASFQTDKDDSRSQLGYVFFHNGGVMSRKISKQDTTDDFTTEAKYMAASMVISNHNFL</sequence>